<evidence type="ECO:0000259" key="1">
    <source>
        <dbReference type="Pfam" id="PF03358"/>
    </source>
</evidence>
<evidence type="ECO:0000313" key="3">
    <source>
        <dbReference type="Proteomes" id="UP001158576"/>
    </source>
</evidence>
<keyword evidence="3" id="KW-1185">Reference proteome</keyword>
<evidence type="ECO:0000313" key="2">
    <source>
        <dbReference type="EMBL" id="CAG5104542.1"/>
    </source>
</evidence>
<reference evidence="2 3" key="1">
    <citation type="submission" date="2021-04" db="EMBL/GenBank/DDBJ databases">
        <authorList>
            <person name="Bliznina A."/>
        </authorList>
    </citation>
    <scope>NUCLEOTIDE SEQUENCE [LARGE SCALE GENOMIC DNA]</scope>
</reference>
<dbReference type="EMBL" id="OU015566">
    <property type="protein sequence ID" value="CAG5104542.1"/>
    <property type="molecule type" value="Genomic_DNA"/>
</dbReference>
<feature type="domain" description="NADPH-dependent FMN reductase-like" evidence="1">
    <location>
        <begin position="5"/>
        <end position="149"/>
    </location>
</feature>
<protein>
    <submittedName>
        <fullName evidence="2">Oidioi.mRNA.OKI2018_I69.chr1.g1319.t1.cds</fullName>
    </submittedName>
</protein>
<dbReference type="PANTHER" id="PTHR30543">
    <property type="entry name" value="CHROMATE REDUCTASE"/>
    <property type="match status" value="1"/>
</dbReference>
<dbReference type="InterPro" id="IPR005025">
    <property type="entry name" value="FMN_Rdtase-like_dom"/>
</dbReference>
<dbReference type="Proteomes" id="UP001158576">
    <property type="component" value="Chromosome 1"/>
</dbReference>
<accession>A0ABN7SUK9</accession>
<dbReference type="InterPro" id="IPR050712">
    <property type="entry name" value="NAD(P)H-dep_reductase"/>
</dbReference>
<dbReference type="Gene3D" id="3.40.50.360">
    <property type="match status" value="1"/>
</dbReference>
<dbReference type="PANTHER" id="PTHR30543:SF21">
    <property type="entry name" value="NAD(P)H-DEPENDENT FMN REDUCTASE LOT6"/>
    <property type="match status" value="1"/>
</dbReference>
<name>A0ABN7SUK9_OIKDI</name>
<dbReference type="InterPro" id="IPR029039">
    <property type="entry name" value="Flavoprotein-like_sf"/>
</dbReference>
<proteinExistence type="predicted"/>
<dbReference type="Pfam" id="PF03358">
    <property type="entry name" value="FMN_red"/>
    <property type="match status" value="1"/>
</dbReference>
<sequence length="204" mass="22837">MVQLKIGIIMGSVREGRMNARVADWVESEAKKKFGESALIEVIDLEDYNLSGIRQPIHFMADSSLAPADLKKAEAKVKELDCFIFVTPEYNLNIPPALKKFIDLLPPPIWWWKSAAIISYSMGRFGGNIVPHSLRQTFCEIGLIPVTKPMSIPFVHEEIDENGALVGQGAEGFQAEIEKTLDVFEFYATAIKEKRENGPVPKNM</sequence>
<organism evidence="2 3">
    <name type="scientific">Oikopleura dioica</name>
    <name type="common">Tunicate</name>
    <dbReference type="NCBI Taxonomy" id="34765"/>
    <lineage>
        <taxon>Eukaryota</taxon>
        <taxon>Metazoa</taxon>
        <taxon>Chordata</taxon>
        <taxon>Tunicata</taxon>
        <taxon>Appendicularia</taxon>
        <taxon>Copelata</taxon>
        <taxon>Oikopleuridae</taxon>
        <taxon>Oikopleura</taxon>
    </lineage>
</organism>
<dbReference type="SUPFAM" id="SSF52218">
    <property type="entry name" value="Flavoproteins"/>
    <property type="match status" value="1"/>
</dbReference>
<gene>
    <name evidence="2" type="ORF">OKIOD_LOCUS10084</name>
</gene>